<dbReference type="InterPro" id="IPR050072">
    <property type="entry name" value="Peptidase_M20A"/>
</dbReference>
<gene>
    <name evidence="9" type="ORF">SAMN05216564_105229</name>
</gene>
<dbReference type="InterPro" id="IPR002933">
    <property type="entry name" value="Peptidase_M20"/>
</dbReference>
<dbReference type="NCBIfam" id="TIGR01910">
    <property type="entry name" value="DapE-ArgE"/>
    <property type="match status" value="1"/>
</dbReference>
<dbReference type="InterPro" id="IPR010182">
    <property type="entry name" value="ArgE/DapE"/>
</dbReference>
<dbReference type="Pfam" id="PF01546">
    <property type="entry name" value="Peptidase_M20"/>
    <property type="match status" value="1"/>
</dbReference>
<dbReference type="SUPFAM" id="SSF53187">
    <property type="entry name" value="Zn-dependent exopeptidases"/>
    <property type="match status" value="1"/>
</dbReference>
<sequence length="416" mass="45232">MRDPHEDLRETIETLVSYPSLPGEEGEVQRWIAEKLESLGFETYEWDPDPEILAAHESFPDVETLDLADRPSVAGVLELGDPDAGPTVVLNGHADVVPVTEADWTSDPFTVRADGDTLYGRGVLDMKSGLALNVFAARAVADRAAESGDLNGRIVVESVAGEEEGGIGAAVAARRNPYPFERDAAIVTEPSGFDAVVAAEGSLMMRLRIFGKSAHAAQAWEGESVLPHFERIRHAFADLEAERCDRVTHPLYADYETPWPVNFGTVEAGNWASSVPAELTAEIRIGVAPHETVAEVEAEFRERLQAVVDDDEWLREHPPEFERFSVQFEGSEIDPEEPIVEAVRSAAADHGVEAPVEGFTGGTDARHFIDAGIPAVVFGPGDLATAHQPDERIAWSDVKTGKSIVADAAERFLREH</sequence>
<dbReference type="InterPro" id="IPR011650">
    <property type="entry name" value="Peptidase_M20_dimer"/>
</dbReference>
<accession>A0A1H3K279</accession>
<dbReference type="PANTHER" id="PTHR43808:SF25">
    <property type="entry name" value="PEPTIDASE M20 DIMERISATION DOMAIN-CONTAINING PROTEIN"/>
    <property type="match status" value="1"/>
</dbReference>
<dbReference type="SUPFAM" id="SSF55031">
    <property type="entry name" value="Bacterial exopeptidase dimerisation domain"/>
    <property type="match status" value="1"/>
</dbReference>
<organism evidence="9 10">
    <name type="scientific">Halopenitus persicus</name>
    <dbReference type="NCBI Taxonomy" id="1048396"/>
    <lineage>
        <taxon>Archaea</taxon>
        <taxon>Methanobacteriati</taxon>
        <taxon>Methanobacteriota</taxon>
        <taxon>Stenosarchaea group</taxon>
        <taxon>Halobacteria</taxon>
        <taxon>Halobacteriales</taxon>
        <taxon>Haloferacaceae</taxon>
        <taxon>Halopenitus</taxon>
    </lineage>
</organism>
<comment type="cofactor">
    <cofactor evidence="2">
        <name>Zn(2+)</name>
        <dbReference type="ChEBI" id="CHEBI:29105"/>
    </cofactor>
</comment>
<evidence type="ECO:0000256" key="4">
    <source>
        <dbReference type="ARBA" id="ARBA00022723"/>
    </source>
</evidence>
<reference evidence="10" key="1">
    <citation type="submission" date="2016-10" db="EMBL/GenBank/DDBJ databases">
        <authorList>
            <person name="Varghese N."/>
            <person name="Submissions S."/>
        </authorList>
    </citation>
    <scope>NUCLEOTIDE SEQUENCE [LARGE SCALE GENOMIC DNA]</scope>
    <source>
        <strain evidence="10">DC30,IBRC 10041,KCTC 4046</strain>
    </source>
</reference>
<proteinExistence type="inferred from homology"/>
<dbReference type="InterPro" id="IPR036264">
    <property type="entry name" value="Bact_exopeptidase_dim_dom"/>
</dbReference>
<keyword evidence="5" id="KW-0378">Hydrolase</keyword>
<dbReference type="PANTHER" id="PTHR43808">
    <property type="entry name" value="ACETYLORNITHINE DEACETYLASE"/>
    <property type="match status" value="1"/>
</dbReference>
<dbReference type="Gene3D" id="3.30.70.360">
    <property type="match status" value="1"/>
</dbReference>
<keyword evidence="10" id="KW-1185">Reference proteome</keyword>
<comment type="cofactor">
    <cofactor evidence="1">
        <name>Co(2+)</name>
        <dbReference type="ChEBI" id="CHEBI:48828"/>
    </cofactor>
</comment>
<protein>
    <submittedName>
        <fullName evidence="9">Acetylornithine deacetylase</fullName>
    </submittedName>
</protein>
<keyword evidence="4" id="KW-0479">Metal-binding</keyword>
<feature type="domain" description="Peptidase M20 dimerisation" evidence="8">
    <location>
        <begin position="199"/>
        <end position="308"/>
    </location>
</feature>
<dbReference type="GO" id="GO:0046872">
    <property type="term" value="F:metal ion binding"/>
    <property type="evidence" value="ECO:0007669"/>
    <property type="project" value="UniProtKB-KW"/>
</dbReference>
<dbReference type="Pfam" id="PF07687">
    <property type="entry name" value="M20_dimer"/>
    <property type="match status" value="1"/>
</dbReference>
<evidence type="ECO:0000256" key="6">
    <source>
        <dbReference type="ARBA" id="ARBA00022833"/>
    </source>
</evidence>
<name>A0A1H3K279_9EURY</name>
<dbReference type="GO" id="GO:0016787">
    <property type="term" value="F:hydrolase activity"/>
    <property type="evidence" value="ECO:0007669"/>
    <property type="project" value="UniProtKB-KW"/>
</dbReference>
<dbReference type="EMBL" id="FNPC01000005">
    <property type="protein sequence ID" value="SDY46251.1"/>
    <property type="molecule type" value="Genomic_DNA"/>
</dbReference>
<keyword evidence="7" id="KW-0170">Cobalt</keyword>
<evidence type="ECO:0000256" key="2">
    <source>
        <dbReference type="ARBA" id="ARBA00001947"/>
    </source>
</evidence>
<dbReference type="RefSeq" id="WP_092732930.1">
    <property type="nucleotide sequence ID" value="NZ_FNPC01000005.1"/>
</dbReference>
<evidence type="ECO:0000256" key="3">
    <source>
        <dbReference type="ARBA" id="ARBA00006247"/>
    </source>
</evidence>
<dbReference type="Gene3D" id="3.40.630.10">
    <property type="entry name" value="Zn peptidases"/>
    <property type="match status" value="1"/>
</dbReference>
<dbReference type="Proteomes" id="UP000199079">
    <property type="component" value="Unassembled WGS sequence"/>
</dbReference>
<dbReference type="OrthoDB" id="24854at2157"/>
<evidence type="ECO:0000259" key="8">
    <source>
        <dbReference type="Pfam" id="PF07687"/>
    </source>
</evidence>
<evidence type="ECO:0000313" key="9">
    <source>
        <dbReference type="EMBL" id="SDY46251.1"/>
    </source>
</evidence>
<keyword evidence="6" id="KW-0862">Zinc</keyword>
<evidence type="ECO:0000313" key="10">
    <source>
        <dbReference type="Proteomes" id="UP000199079"/>
    </source>
</evidence>
<dbReference type="AlphaFoldDB" id="A0A1H3K279"/>
<evidence type="ECO:0000256" key="7">
    <source>
        <dbReference type="ARBA" id="ARBA00023285"/>
    </source>
</evidence>
<evidence type="ECO:0000256" key="5">
    <source>
        <dbReference type="ARBA" id="ARBA00022801"/>
    </source>
</evidence>
<comment type="similarity">
    <text evidence="3">Belongs to the peptidase M20A family.</text>
</comment>
<evidence type="ECO:0000256" key="1">
    <source>
        <dbReference type="ARBA" id="ARBA00001941"/>
    </source>
</evidence>